<comment type="caution">
    <text evidence="3">The sequence shown here is derived from an EMBL/GenBank/DDBJ whole genome shotgun (WGS) entry which is preliminary data.</text>
</comment>
<dbReference type="RefSeq" id="WP_343333832.1">
    <property type="nucleotide sequence ID" value="NZ_JAPOHD010000027.1"/>
</dbReference>
<reference evidence="3" key="1">
    <citation type="submission" date="2022-11" db="EMBL/GenBank/DDBJ databases">
        <title>Marilongibacter aestuarii gen. nov., sp. nov., isolated from tidal flat sediment.</title>
        <authorList>
            <person name="Jiayan W."/>
        </authorList>
    </citation>
    <scope>NUCLEOTIDE SEQUENCE</scope>
    <source>
        <strain evidence="3">Z1-6</strain>
    </source>
</reference>
<protein>
    <recommendedName>
        <fullName evidence="2">LiaF transmembrane domain-containing protein</fullName>
    </recommendedName>
</protein>
<evidence type="ECO:0000256" key="1">
    <source>
        <dbReference type="SAM" id="Phobius"/>
    </source>
</evidence>
<keyword evidence="4" id="KW-1185">Reference proteome</keyword>
<accession>A0A9X3F6Q0</accession>
<keyword evidence="1" id="KW-0472">Membrane</keyword>
<feature type="transmembrane region" description="Helical" evidence="1">
    <location>
        <begin position="81"/>
        <end position="98"/>
    </location>
</feature>
<sequence>MEKVPQKENTRETVALVLIGIGLLWILKHLGAFHHFSFFHFENVLRPIRHVFHAAGNIFFSWPMILIVIGVVLLAGKRSGGMVLLVIGGIFLLPKLVIISGASIILFFPLVLIAIGIALVAKIF</sequence>
<feature type="transmembrane region" description="Helical" evidence="1">
    <location>
        <begin position="51"/>
        <end position="74"/>
    </location>
</feature>
<feature type="transmembrane region" description="Helical" evidence="1">
    <location>
        <begin position="12"/>
        <end position="31"/>
    </location>
</feature>
<dbReference type="AlphaFoldDB" id="A0A9X3F6Q0"/>
<name>A0A9X3F6Q0_9BACT</name>
<organism evidence="3 4">
    <name type="scientific">Draconibacterium aestuarii</name>
    <dbReference type="NCBI Taxonomy" id="2998507"/>
    <lineage>
        <taxon>Bacteria</taxon>
        <taxon>Pseudomonadati</taxon>
        <taxon>Bacteroidota</taxon>
        <taxon>Bacteroidia</taxon>
        <taxon>Marinilabiliales</taxon>
        <taxon>Prolixibacteraceae</taxon>
        <taxon>Draconibacterium</taxon>
    </lineage>
</organism>
<gene>
    <name evidence="3" type="ORF">OU798_14200</name>
</gene>
<dbReference type="Proteomes" id="UP001145087">
    <property type="component" value="Unassembled WGS sequence"/>
</dbReference>
<feature type="transmembrane region" description="Helical" evidence="1">
    <location>
        <begin position="104"/>
        <end position="121"/>
    </location>
</feature>
<dbReference type="EMBL" id="JAPOHD010000027">
    <property type="protein sequence ID" value="MCY1721503.1"/>
    <property type="molecule type" value="Genomic_DNA"/>
</dbReference>
<keyword evidence="1" id="KW-0812">Transmembrane</keyword>
<evidence type="ECO:0000313" key="4">
    <source>
        <dbReference type="Proteomes" id="UP001145087"/>
    </source>
</evidence>
<evidence type="ECO:0000313" key="3">
    <source>
        <dbReference type="EMBL" id="MCY1721503.1"/>
    </source>
</evidence>
<dbReference type="Pfam" id="PF22570">
    <property type="entry name" value="LiaF-TM"/>
    <property type="match status" value="1"/>
</dbReference>
<evidence type="ECO:0000259" key="2">
    <source>
        <dbReference type="Pfam" id="PF22570"/>
    </source>
</evidence>
<dbReference type="InterPro" id="IPR054331">
    <property type="entry name" value="LiaF_TM"/>
</dbReference>
<proteinExistence type="predicted"/>
<keyword evidence="1" id="KW-1133">Transmembrane helix</keyword>
<feature type="domain" description="LiaF transmembrane" evidence="2">
    <location>
        <begin position="14"/>
        <end position="122"/>
    </location>
</feature>